<feature type="binding site" evidence="5">
    <location>
        <position position="88"/>
    </location>
    <ligand>
        <name>Mg(2+)</name>
        <dbReference type="ChEBI" id="CHEBI:18420"/>
        <label>1</label>
        <note>catalytic</note>
    </ligand>
</feature>
<evidence type="ECO:0000313" key="7">
    <source>
        <dbReference type="Proteomes" id="UP000029488"/>
    </source>
</evidence>
<dbReference type="GO" id="GO:0008934">
    <property type="term" value="F:inositol monophosphate 1-phosphatase activity"/>
    <property type="evidence" value="ECO:0007669"/>
    <property type="project" value="TreeGrafter"/>
</dbReference>
<dbReference type="RefSeq" id="WP_044004805.1">
    <property type="nucleotide sequence ID" value="NZ_CP007646.1"/>
</dbReference>
<feature type="binding site" evidence="5">
    <location>
        <position position="211"/>
    </location>
    <ligand>
        <name>Mg(2+)</name>
        <dbReference type="ChEBI" id="CHEBI:18420"/>
        <label>1</label>
        <note>catalytic</note>
    </ligand>
</feature>
<dbReference type="EMBL" id="CP007646">
    <property type="protein sequence ID" value="AIR10394.1"/>
    <property type="molecule type" value="Genomic_DNA"/>
</dbReference>
<dbReference type="GO" id="GO:0006020">
    <property type="term" value="P:inositol metabolic process"/>
    <property type="evidence" value="ECO:0007669"/>
    <property type="project" value="TreeGrafter"/>
</dbReference>
<dbReference type="KEGG" id="lsj:LSJ_0702"/>
<dbReference type="PANTHER" id="PTHR20854">
    <property type="entry name" value="INOSITOL MONOPHOSPHATASE"/>
    <property type="match status" value="1"/>
</dbReference>
<dbReference type="PROSITE" id="PS00629">
    <property type="entry name" value="IMP_1"/>
    <property type="match status" value="1"/>
</dbReference>
<gene>
    <name evidence="6" type="ORF">LSJ_0702</name>
</gene>
<sequence>MRDFQGIDANVKDWLRKAREIILDSFNLSLDVETKSGPTDLVTNVDKEVERFYIQQIQNAYPEAKILGEETSKIHPLTNMEGLVFILDPIDGTMNFVKQKRNFASMIAVYYNNRPLLGYIYDIIRDELYWGGPVYDAVYCNDYQLATPTDSILSEGLVQLCRPFVMNDSYGFRRVVDASAGLRMYGCAGLEFINVLTGRCICYASALRPWDLAAGKILAESLDLVVETIDVKETNMLSSKVVLVATKNAEKDITKLISI</sequence>
<dbReference type="GO" id="GO:0046872">
    <property type="term" value="F:metal ion binding"/>
    <property type="evidence" value="ECO:0007669"/>
    <property type="project" value="UniProtKB-KW"/>
</dbReference>
<reference evidence="6 7" key="1">
    <citation type="journal article" date="2014" name="BMC Genomics">
        <title>Unusual genome complexity in Lactobacillus salivarius JCM1046.</title>
        <authorList>
            <person name="Raftis E.J."/>
            <person name="Forde B.M."/>
            <person name="Claesson M.J."/>
            <person name="O'Toole P.W."/>
        </authorList>
    </citation>
    <scope>NUCLEOTIDE SEQUENCE [LARGE SCALE GENOMIC DNA]</scope>
    <source>
        <strain evidence="6 7">JCM1046</strain>
    </source>
</reference>
<keyword evidence="4 5" id="KW-0460">Magnesium</keyword>
<dbReference type="Proteomes" id="UP000029488">
    <property type="component" value="Chromosome"/>
</dbReference>
<feature type="binding site" evidence="5">
    <location>
        <position position="69"/>
    </location>
    <ligand>
        <name>Mg(2+)</name>
        <dbReference type="ChEBI" id="CHEBI:18420"/>
        <label>1</label>
        <note>catalytic</note>
    </ligand>
</feature>
<dbReference type="InterPro" id="IPR020583">
    <property type="entry name" value="Inositol_monoP_metal-BS"/>
</dbReference>
<keyword evidence="2 5" id="KW-0479">Metal-binding</keyword>
<dbReference type="PANTHER" id="PTHR20854:SF4">
    <property type="entry name" value="INOSITOL-1-MONOPHOSPHATASE-RELATED"/>
    <property type="match status" value="1"/>
</dbReference>
<dbReference type="Gene3D" id="3.40.190.80">
    <property type="match status" value="1"/>
</dbReference>
<dbReference type="FunFam" id="3.30.540.10:FF:000003">
    <property type="entry name" value="Inositol-1-monophosphatase"/>
    <property type="match status" value="1"/>
</dbReference>
<dbReference type="SUPFAM" id="SSF56655">
    <property type="entry name" value="Carbohydrate phosphatase"/>
    <property type="match status" value="1"/>
</dbReference>
<dbReference type="GO" id="GO:0007165">
    <property type="term" value="P:signal transduction"/>
    <property type="evidence" value="ECO:0007669"/>
    <property type="project" value="TreeGrafter"/>
</dbReference>
<evidence type="ECO:0000256" key="2">
    <source>
        <dbReference type="ARBA" id="ARBA00022723"/>
    </source>
</evidence>
<dbReference type="InterPro" id="IPR000760">
    <property type="entry name" value="Inositol_monophosphatase-like"/>
</dbReference>
<keyword evidence="3 6" id="KW-0378">Hydrolase</keyword>
<evidence type="ECO:0000256" key="3">
    <source>
        <dbReference type="ARBA" id="ARBA00022801"/>
    </source>
</evidence>
<dbReference type="EC" id="3.1.3.25" evidence="6"/>
<dbReference type="PRINTS" id="PR00377">
    <property type="entry name" value="IMPHPHTASES"/>
</dbReference>
<name>A0A089QBF4_9LACO</name>
<evidence type="ECO:0000256" key="5">
    <source>
        <dbReference type="PIRSR" id="PIRSR600760-2"/>
    </source>
</evidence>
<dbReference type="Gene3D" id="3.30.540.10">
    <property type="entry name" value="Fructose-1,6-Bisphosphatase, subunit A, domain 1"/>
    <property type="match status" value="1"/>
</dbReference>
<proteinExistence type="predicted"/>
<dbReference type="Pfam" id="PF00459">
    <property type="entry name" value="Inositol_P"/>
    <property type="match status" value="1"/>
</dbReference>
<accession>A0A089QBF4</accession>
<protein>
    <submittedName>
        <fullName evidence="6">Myo-inositol-1(Or 4)-monophosphatase</fullName>
        <ecNumber evidence="6">3.1.3.25</ecNumber>
    </submittedName>
</protein>
<dbReference type="CDD" id="cd01637">
    <property type="entry name" value="IMPase_like"/>
    <property type="match status" value="1"/>
</dbReference>
<evidence type="ECO:0000256" key="4">
    <source>
        <dbReference type="ARBA" id="ARBA00022842"/>
    </source>
</evidence>
<evidence type="ECO:0000313" key="6">
    <source>
        <dbReference type="EMBL" id="AIR10394.1"/>
    </source>
</evidence>
<feature type="binding site" evidence="5">
    <location>
        <position position="91"/>
    </location>
    <ligand>
        <name>Mg(2+)</name>
        <dbReference type="ChEBI" id="CHEBI:18420"/>
        <label>1</label>
        <note>catalytic</note>
    </ligand>
</feature>
<organism evidence="6 7">
    <name type="scientific">Ligilactobacillus salivarius</name>
    <dbReference type="NCBI Taxonomy" id="1624"/>
    <lineage>
        <taxon>Bacteria</taxon>
        <taxon>Bacillati</taxon>
        <taxon>Bacillota</taxon>
        <taxon>Bacilli</taxon>
        <taxon>Lactobacillales</taxon>
        <taxon>Lactobacillaceae</taxon>
        <taxon>Ligilactobacillus</taxon>
    </lineage>
</organism>
<feature type="binding site" evidence="5">
    <location>
        <position position="90"/>
    </location>
    <ligand>
        <name>Mg(2+)</name>
        <dbReference type="ChEBI" id="CHEBI:18420"/>
        <label>2</label>
    </ligand>
</feature>
<dbReference type="AlphaFoldDB" id="A0A089QBF4"/>
<evidence type="ECO:0000256" key="1">
    <source>
        <dbReference type="ARBA" id="ARBA00001946"/>
    </source>
</evidence>
<comment type="cofactor">
    <cofactor evidence="1 5">
        <name>Mg(2+)</name>
        <dbReference type="ChEBI" id="CHEBI:18420"/>
    </cofactor>
</comment>